<dbReference type="PANTHER" id="PTHR30121">
    <property type="entry name" value="UNCHARACTERIZED PROTEIN YJGR-RELATED"/>
    <property type="match status" value="1"/>
</dbReference>
<sequence length="723" mass="79831">MGRNKDPSTRRYLFEKPAHRFTSLEPDEQLLALEAELRRREKLHDPYVQWLIEKAAMCSDTNRQWARDQLRMVIEADRIEDMRTGDAFRPLAPPQLLGDGDLHLLDQVDGVPWKVPWTALPRGLLVTGPQGAGKTRLMIWLCKQLNAANPPIPWFLVDPKLEFKNWASHLGAIYIDAERPDIGIDLSPPPGLTYETWLPSLVPQIGEIVGVIYGTEILQQAAQICIELRDRYMSQSGRSTEICLQDLNDAIPLVRGASSWRRGGYRDAVLTGLSRILSGGGNLFKCRRGIDLNRLFGRNVVFGTRSVTDDFATRFLALYLLWYLQEAERHAAPTQQPKSVLIIDDASRYIGAREGSTGRALSSIGSILTTMRSSGRCFVAVSQIPHLIDPGVCALMHTVVDIGGLHHAADTQLLARMMGLTEPQRQALTSLGQREAVGLCGGSAWPRAVHGRVPEVADPTGVGTAQATDLPELETEPYTNLPDLVQTHCTPEDSSRPAGEPPATVPASPATPDHGEPSSDLAANEKMLALDIVTSLASTLRQRQQRLGLSARQLEDRKQALVNKGLIVEVPLGKALMLAPTQQLYRLLGIECPYKRNAWEMHSFLVLLAAKLIESDPLVKSVKTEVSLGDANSTVDLIGYLHDGERHAFEVIHRTVTNIAATAAKLEGKAFSQVRFLCSDFNIKERVWATLRNAGFGDEFLATIRCDLFGALLRAHQGRRKNA</sequence>
<evidence type="ECO:0000313" key="3">
    <source>
        <dbReference type="Proteomes" id="UP001431776"/>
    </source>
</evidence>
<protein>
    <recommendedName>
        <fullName evidence="4">DUF87 domain-containing protein</fullName>
    </recommendedName>
</protein>
<feature type="region of interest" description="Disordered" evidence="1">
    <location>
        <begin position="454"/>
        <end position="473"/>
    </location>
</feature>
<evidence type="ECO:0008006" key="4">
    <source>
        <dbReference type="Google" id="ProtNLM"/>
    </source>
</evidence>
<gene>
    <name evidence="2" type="ORF">QJ522_08795</name>
</gene>
<comment type="caution">
    <text evidence="2">The sequence shown here is derived from an EMBL/GenBank/DDBJ whole genome shotgun (WGS) entry which is preliminary data.</text>
</comment>
<dbReference type="RefSeq" id="WP_349244549.1">
    <property type="nucleotide sequence ID" value="NZ_JASCXX010000009.1"/>
</dbReference>
<dbReference type="InterPro" id="IPR027417">
    <property type="entry name" value="P-loop_NTPase"/>
</dbReference>
<dbReference type="EMBL" id="JASCXX010000009">
    <property type="protein sequence ID" value="MDI6449140.1"/>
    <property type="molecule type" value="Genomic_DNA"/>
</dbReference>
<dbReference type="Gene3D" id="3.40.50.300">
    <property type="entry name" value="P-loop containing nucleotide triphosphate hydrolases"/>
    <property type="match status" value="1"/>
</dbReference>
<keyword evidence="3" id="KW-1185">Reference proteome</keyword>
<feature type="region of interest" description="Disordered" evidence="1">
    <location>
        <begin position="483"/>
        <end position="520"/>
    </location>
</feature>
<dbReference type="InterPro" id="IPR051162">
    <property type="entry name" value="T4SS_component"/>
</dbReference>
<organism evidence="2 3">
    <name type="scientific">Anaerobaca lacustris</name>
    <dbReference type="NCBI Taxonomy" id="3044600"/>
    <lineage>
        <taxon>Bacteria</taxon>
        <taxon>Pseudomonadati</taxon>
        <taxon>Planctomycetota</taxon>
        <taxon>Phycisphaerae</taxon>
        <taxon>Sedimentisphaerales</taxon>
        <taxon>Anaerobacaceae</taxon>
        <taxon>Anaerobaca</taxon>
    </lineage>
</organism>
<reference evidence="2" key="1">
    <citation type="submission" date="2023-05" db="EMBL/GenBank/DDBJ databases">
        <title>Anaerotaeda fermentans gen. nov., sp. nov., a novel anaerobic planctomycete of the new family within the order Sedimentisphaerales isolated from Taman Peninsula, Russia.</title>
        <authorList>
            <person name="Khomyakova M.A."/>
            <person name="Merkel A.Y."/>
            <person name="Slobodkin A.I."/>
        </authorList>
    </citation>
    <scope>NUCLEOTIDE SEQUENCE</scope>
    <source>
        <strain evidence="2">M17dextr</strain>
    </source>
</reference>
<proteinExistence type="predicted"/>
<accession>A0AAW6TWZ3</accession>
<dbReference type="PANTHER" id="PTHR30121:SF6">
    <property type="entry name" value="SLR6007 PROTEIN"/>
    <property type="match status" value="1"/>
</dbReference>
<dbReference type="Proteomes" id="UP001431776">
    <property type="component" value="Unassembled WGS sequence"/>
</dbReference>
<evidence type="ECO:0000313" key="2">
    <source>
        <dbReference type="EMBL" id="MDI6449140.1"/>
    </source>
</evidence>
<evidence type="ECO:0000256" key="1">
    <source>
        <dbReference type="SAM" id="MobiDB-lite"/>
    </source>
</evidence>
<name>A0AAW6TWZ3_9BACT</name>
<dbReference type="AlphaFoldDB" id="A0AAW6TWZ3"/>
<dbReference type="SUPFAM" id="SSF52540">
    <property type="entry name" value="P-loop containing nucleoside triphosphate hydrolases"/>
    <property type="match status" value="1"/>
</dbReference>